<dbReference type="EMBL" id="MGFQ01000019">
    <property type="protein sequence ID" value="OGM09813.1"/>
    <property type="molecule type" value="Genomic_DNA"/>
</dbReference>
<dbReference type="SMART" id="SM00478">
    <property type="entry name" value="ENDO3c"/>
    <property type="match status" value="1"/>
</dbReference>
<dbReference type="AlphaFoldDB" id="A0A1F7X4J8"/>
<evidence type="ECO:0000256" key="2">
    <source>
        <dbReference type="ARBA" id="ARBA00010817"/>
    </source>
</evidence>
<dbReference type="InterPro" id="IPR003265">
    <property type="entry name" value="HhH-GPD_domain"/>
</dbReference>
<dbReference type="SUPFAM" id="SSF48150">
    <property type="entry name" value="DNA-glycosylase"/>
    <property type="match status" value="1"/>
</dbReference>
<dbReference type="PANTHER" id="PTHR43003:SF5">
    <property type="entry name" value="DNA-3-METHYLADENINE GLYCOSYLASE"/>
    <property type="match status" value="1"/>
</dbReference>
<organism evidence="7 8">
    <name type="scientific">Candidatus Woesebacteria bacterium RBG_13_36_22</name>
    <dbReference type="NCBI Taxonomy" id="1802478"/>
    <lineage>
        <taxon>Bacteria</taxon>
        <taxon>Candidatus Woeseibacteriota</taxon>
    </lineage>
</organism>
<keyword evidence="5" id="KW-0234">DNA repair</keyword>
<dbReference type="Pfam" id="PF00730">
    <property type="entry name" value="HhH-GPD"/>
    <property type="match status" value="1"/>
</dbReference>
<accession>A0A1F7X4J8</accession>
<dbReference type="EC" id="3.2.2.21" evidence="3"/>
<evidence type="ECO:0000259" key="6">
    <source>
        <dbReference type="SMART" id="SM00478"/>
    </source>
</evidence>
<evidence type="ECO:0000256" key="1">
    <source>
        <dbReference type="ARBA" id="ARBA00000086"/>
    </source>
</evidence>
<evidence type="ECO:0000313" key="7">
    <source>
        <dbReference type="EMBL" id="OGM09813.1"/>
    </source>
</evidence>
<dbReference type="GO" id="GO:0005737">
    <property type="term" value="C:cytoplasm"/>
    <property type="evidence" value="ECO:0007669"/>
    <property type="project" value="TreeGrafter"/>
</dbReference>
<comment type="caution">
    <text evidence="7">The sequence shown here is derived from an EMBL/GenBank/DDBJ whole genome shotgun (WGS) entry which is preliminary data.</text>
</comment>
<dbReference type="InterPro" id="IPR051912">
    <property type="entry name" value="Alkylbase_DNA_Glycosylase/TA"/>
</dbReference>
<dbReference type="InterPro" id="IPR011257">
    <property type="entry name" value="DNA_glycosylase"/>
</dbReference>
<dbReference type="PANTHER" id="PTHR43003">
    <property type="entry name" value="DNA-3-METHYLADENINE GLYCOSYLASE"/>
    <property type="match status" value="1"/>
</dbReference>
<keyword evidence="4" id="KW-0227">DNA damage</keyword>
<name>A0A1F7X4J8_9BACT</name>
<dbReference type="GO" id="GO:0032131">
    <property type="term" value="F:alkylated DNA binding"/>
    <property type="evidence" value="ECO:0007669"/>
    <property type="project" value="TreeGrafter"/>
</dbReference>
<gene>
    <name evidence="7" type="ORF">A2Z67_03370</name>
</gene>
<dbReference type="PROSITE" id="PS00516">
    <property type="entry name" value="ALKYLBASE_DNA_GLYCOS"/>
    <property type="match status" value="1"/>
</dbReference>
<reference evidence="7 8" key="1">
    <citation type="journal article" date="2016" name="Nat. Commun.">
        <title>Thousands of microbial genomes shed light on interconnected biogeochemical processes in an aquifer system.</title>
        <authorList>
            <person name="Anantharaman K."/>
            <person name="Brown C.T."/>
            <person name="Hug L.A."/>
            <person name="Sharon I."/>
            <person name="Castelle C.J."/>
            <person name="Probst A.J."/>
            <person name="Thomas B.C."/>
            <person name="Singh A."/>
            <person name="Wilkins M.J."/>
            <person name="Karaoz U."/>
            <person name="Brodie E.L."/>
            <person name="Williams K.H."/>
            <person name="Hubbard S.S."/>
            <person name="Banfield J.F."/>
        </authorList>
    </citation>
    <scope>NUCLEOTIDE SEQUENCE [LARGE SCALE GENOMIC DNA]</scope>
</reference>
<dbReference type="GO" id="GO:0043916">
    <property type="term" value="F:DNA-7-methylguanine glycosylase activity"/>
    <property type="evidence" value="ECO:0007669"/>
    <property type="project" value="TreeGrafter"/>
</dbReference>
<dbReference type="GO" id="GO:0008725">
    <property type="term" value="F:DNA-3-methyladenine glycosylase activity"/>
    <property type="evidence" value="ECO:0007669"/>
    <property type="project" value="TreeGrafter"/>
</dbReference>
<dbReference type="Gene3D" id="1.10.1670.40">
    <property type="match status" value="1"/>
</dbReference>
<dbReference type="GO" id="GO:0032993">
    <property type="term" value="C:protein-DNA complex"/>
    <property type="evidence" value="ECO:0007669"/>
    <property type="project" value="TreeGrafter"/>
</dbReference>
<feature type="domain" description="HhH-GPD" evidence="6">
    <location>
        <begin position="53"/>
        <end position="203"/>
    </location>
</feature>
<dbReference type="CDD" id="cd00056">
    <property type="entry name" value="ENDO3c"/>
    <property type="match status" value="1"/>
</dbReference>
<comment type="catalytic activity">
    <reaction evidence="1">
        <text>Hydrolysis of alkylated DNA, releasing 3-methyladenine, 3-methylguanine, 7-methylguanine and 7-methyladenine.</text>
        <dbReference type="EC" id="3.2.2.21"/>
    </reaction>
</comment>
<dbReference type="GO" id="GO:0006285">
    <property type="term" value="P:base-excision repair, AP site formation"/>
    <property type="evidence" value="ECO:0007669"/>
    <property type="project" value="TreeGrafter"/>
</dbReference>
<evidence type="ECO:0000313" key="8">
    <source>
        <dbReference type="Proteomes" id="UP000176939"/>
    </source>
</evidence>
<evidence type="ECO:0000256" key="5">
    <source>
        <dbReference type="ARBA" id="ARBA00023204"/>
    </source>
</evidence>
<evidence type="ECO:0000256" key="3">
    <source>
        <dbReference type="ARBA" id="ARBA00012000"/>
    </source>
</evidence>
<comment type="similarity">
    <text evidence="2">Belongs to the alkylbase DNA glycosidase AlkA family.</text>
</comment>
<dbReference type="Proteomes" id="UP000176939">
    <property type="component" value="Unassembled WGS sequence"/>
</dbReference>
<proteinExistence type="inferred from homology"/>
<protein>
    <recommendedName>
        <fullName evidence="3">DNA-3-methyladenine glycosylase II</fullName>
        <ecNumber evidence="3">3.2.2.21</ecNumber>
    </recommendedName>
</protein>
<dbReference type="FunFam" id="1.10.340.30:FF:000004">
    <property type="entry name" value="DNA-3-methyladenine glycosylase II"/>
    <property type="match status" value="1"/>
</dbReference>
<dbReference type="Gene3D" id="1.10.340.30">
    <property type="entry name" value="Hypothetical protein, domain 2"/>
    <property type="match status" value="1"/>
</dbReference>
<dbReference type="InterPro" id="IPR000035">
    <property type="entry name" value="Alkylbase_DNA_glycsylse_CS"/>
</dbReference>
<dbReference type="GO" id="GO:0006307">
    <property type="term" value="P:DNA alkylation repair"/>
    <property type="evidence" value="ECO:0007669"/>
    <property type="project" value="TreeGrafter"/>
</dbReference>
<evidence type="ECO:0000256" key="4">
    <source>
        <dbReference type="ARBA" id="ARBA00022763"/>
    </source>
</evidence>
<sequence length="205" mass="23647">MKLVRGKYIMWKKAQQFLKKDKYLASLIEKYGVCTIKPIGKNDYFVSLVEAIIGQQLSGKAAESIFKKVRLGLKNVSPSEIIKCKDITLRSYGLSWAKVKYLKDLAHKVDRGDLKINNLSNLSNEKIIENLTQVKGIGQWTAEMFLMFSLARPDVFPVDDLGIRKGIRKMLGINLESEKIKIFARRWKPYRTVASWYVWKSLENI</sequence>